<protein>
    <recommendedName>
        <fullName evidence="3">DUF4283 domain-containing protein</fullName>
    </recommendedName>
</protein>
<reference evidence="1 2" key="1">
    <citation type="submission" date="2023-03" db="EMBL/GenBank/DDBJ databases">
        <title>WGS of Gossypium arboreum.</title>
        <authorList>
            <person name="Yu D."/>
        </authorList>
    </citation>
    <scope>NUCLEOTIDE SEQUENCE [LARGE SCALE GENOMIC DNA]</scope>
    <source>
        <tissue evidence="1">Leaf</tissue>
    </source>
</reference>
<gene>
    <name evidence="1" type="ORF">PVK06_031177</name>
</gene>
<evidence type="ECO:0000313" key="2">
    <source>
        <dbReference type="Proteomes" id="UP001358586"/>
    </source>
</evidence>
<dbReference type="Proteomes" id="UP001358586">
    <property type="component" value="Chromosome 9"/>
</dbReference>
<accession>A0ABR0NQ96</accession>
<organism evidence="1 2">
    <name type="scientific">Gossypium arboreum</name>
    <name type="common">Tree cotton</name>
    <name type="synonym">Gossypium nanking</name>
    <dbReference type="NCBI Taxonomy" id="29729"/>
    <lineage>
        <taxon>Eukaryota</taxon>
        <taxon>Viridiplantae</taxon>
        <taxon>Streptophyta</taxon>
        <taxon>Embryophyta</taxon>
        <taxon>Tracheophyta</taxon>
        <taxon>Spermatophyta</taxon>
        <taxon>Magnoliopsida</taxon>
        <taxon>eudicotyledons</taxon>
        <taxon>Gunneridae</taxon>
        <taxon>Pentapetalae</taxon>
        <taxon>rosids</taxon>
        <taxon>malvids</taxon>
        <taxon>Malvales</taxon>
        <taxon>Malvaceae</taxon>
        <taxon>Malvoideae</taxon>
        <taxon>Gossypium</taxon>
    </lineage>
</organism>
<evidence type="ECO:0000313" key="1">
    <source>
        <dbReference type="EMBL" id="KAK5803530.1"/>
    </source>
</evidence>
<dbReference type="EMBL" id="JARKNE010000009">
    <property type="protein sequence ID" value="KAK5803530.1"/>
    <property type="molecule type" value="Genomic_DNA"/>
</dbReference>
<proteinExistence type="predicted"/>
<evidence type="ECO:0008006" key="3">
    <source>
        <dbReference type="Google" id="ProtNLM"/>
    </source>
</evidence>
<keyword evidence="2" id="KW-1185">Reference proteome</keyword>
<sequence length="97" mass="11217">MADVKGDFQGLSLEDVEEEEVVKLEKPISSTGESLENYLVRTFLASNVVDVDRIKVRGPWNFNSHLLILRRLHDEDDPKTIPLNTVDFWVLVEELRH</sequence>
<comment type="caution">
    <text evidence="1">The sequence shown here is derived from an EMBL/GenBank/DDBJ whole genome shotgun (WGS) entry which is preliminary data.</text>
</comment>
<name>A0ABR0NQ96_GOSAR</name>